<keyword evidence="2" id="KW-1185">Reference proteome</keyword>
<organism evidence="1 2">
    <name type="scientific">Gigaspora margarita</name>
    <dbReference type="NCBI Taxonomy" id="4874"/>
    <lineage>
        <taxon>Eukaryota</taxon>
        <taxon>Fungi</taxon>
        <taxon>Fungi incertae sedis</taxon>
        <taxon>Mucoromycota</taxon>
        <taxon>Glomeromycotina</taxon>
        <taxon>Glomeromycetes</taxon>
        <taxon>Diversisporales</taxon>
        <taxon>Gigasporaceae</taxon>
        <taxon>Gigaspora</taxon>
    </lineage>
</organism>
<dbReference type="EMBL" id="CAJVQB010051093">
    <property type="protein sequence ID" value="CAG8835251.1"/>
    <property type="molecule type" value="Genomic_DNA"/>
</dbReference>
<sequence length="42" mass="5028">PDFLKQITSIAKTVEAARHIFELYPKFHCEYNFIEHFWSAAK</sequence>
<name>A0ABN7WND0_GIGMA</name>
<proteinExistence type="predicted"/>
<reference evidence="1 2" key="1">
    <citation type="submission" date="2021-06" db="EMBL/GenBank/DDBJ databases">
        <authorList>
            <person name="Kallberg Y."/>
            <person name="Tangrot J."/>
            <person name="Rosling A."/>
        </authorList>
    </citation>
    <scope>NUCLEOTIDE SEQUENCE [LARGE SCALE GENOMIC DNA]</scope>
    <source>
        <strain evidence="1 2">120-4 pot B 10/14</strain>
    </source>
</reference>
<evidence type="ECO:0000313" key="2">
    <source>
        <dbReference type="Proteomes" id="UP000789901"/>
    </source>
</evidence>
<dbReference type="Proteomes" id="UP000789901">
    <property type="component" value="Unassembled WGS sequence"/>
</dbReference>
<protein>
    <submittedName>
        <fullName evidence="1">25381_t:CDS:1</fullName>
    </submittedName>
</protein>
<gene>
    <name evidence="1" type="ORF">GMARGA_LOCUS32479</name>
</gene>
<comment type="caution">
    <text evidence="1">The sequence shown here is derived from an EMBL/GenBank/DDBJ whole genome shotgun (WGS) entry which is preliminary data.</text>
</comment>
<evidence type="ECO:0000313" key="1">
    <source>
        <dbReference type="EMBL" id="CAG8835251.1"/>
    </source>
</evidence>
<accession>A0ABN7WND0</accession>
<feature type="non-terminal residue" evidence="1">
    <location>
        <position position="1"/>
    </location>
</feature>